<dbReference type="Pfam" id="PF00096">
    <property type="entry name" value="zf-C2H2"/>
    <property type="match status" value="9"/>
</dbReference>
<feature type="domain" description="C2H2-type" evidence="11">
    <location>
        <begin position="519"/>
        <end position="546"/>
    </location>
</feature>
<feature type="domain" description="C2H2-type" evidence="11">
    <location>
        <begin position="201"/>
        <end position="228"/>
    </location>
</feature>
<dbReference type="Bgee" id="ENSLOCG00000012197">
    <property type="expression patterns" value="Expressed in testis and 13 other cell types or tissues"/>
</dbReference>
<evidence type="ECO:0000256" key="9">
    <source>
        <dbReference type="PROSITE-ProRule" id="PRU00042"/>
    </source>
</evidence>
<keyword evidence="2" id="KW-0479">Metal-binding</keyword>
<dbReference type="GO" id="GO:0000977">
    <property type="term" value="F:RNA polymerase II transcription regulatory region sequence-specific DNA binding"/>
    <property type="evidence" value="ECO:0000318"/>
    <property type="project" value="GO_Central"/>
</dbReference>
<feature type="domain" description="C2H2-type" evidence="11">
    <location>
        <begin position="491"/>
        <end position="518"/>
    </location>
</feature>
<organism evidence="12 13">
    <name type="scientific">Lepisosteus oculatus</name>
    <name type="common">Spotted gar</name>
    <dbReference type="NCBI Taxonomy" id="7918"/>
    <lineage>
        <taxon>Eukaryota</taxon>
        <taxon>Metazoa</taxon>
        <taxon>Chordata</taxon>
        <taxon>Craniata</taxon>
        <taxon>Vertebrata</taxon>
        <taxon>Euteleostomi</taxon>
        <taxon>Actinopterygii</taxon>
        <taxon>Neopterygii</taxon>
        <taxon>Holostei</taxon>
        <taxon>Semionotiformes</taxon>
        <taxon>Lepisosteidae</taxon>
        <taxon>Lepisosteus</taxon>
    </lineage>
</organism>
<dbReference type="PANTHER" id="PTHR47772:SF13">
    <property type="entry name" value="GASTRULA ZINC FINGER PROTEIN XLCGF49.1-LIKE-RELATED"/>
    <property type="match status" value="1"/>
</dbReference>
<evidence type="ECO:0000256" key="3">
    <source>
        <dbReference type="ARBA" id="ARBA00022737"/>
    </source>
</evidence>
<keyword evidence="4 9" id="KW-0863">Zinc-finger</keyword>
<keyword evidence="3" id="KW-0677">Repeat</keyword>
<dbReference type="SUPFAM" id="SSF57667">
    <property type="entry name" value="beta-beta-alpha zinc fingers"/>
    <property type="match status" value="7"/>
</dbReference>
<dbReference type="FunFam" id="3.30.160.60:FF:002212">
    <property type="entry name" value="Zinc finger protein 672"/>
    <property type="match status" value="5"/>
</dbReference>
<evidence type="ECO:0000256" key="6">
    <source>
        <dbReference type="ARBA" id="ARBA00023015"/>
    </source>
</evidence>
<keyword evidence="8" id="KW-0539">Nucleus</keyword>
<feature type="domain" description="C2H2-type" evidence="11">
    <location>
        <begin position="229"/>
        <end position="256"/>
    </location>
</feature>
<feature type="domain" description="C2H2-type" evidence="11">
    <location>
        <begin position="53"/>
        <end position="81"/>
    </location>
</feature>
<comment type="subcellular location">
    <subcellularLocation>
        <location evidence="1">Nucleus</location>
    </subcellularLocation>
</comment>
<dbReference type="SMART" id="SM00355">
    <property type="entry name" value="ZnF_C2H2"/>
    <property type="match status" value="12"/>
</dbReference>
<evidence type="ECO:0000256" key="5">
    <source>
        <dbReference type="ARBA" id="ARBA00022833"/>
    </source>
</evidence>
<evidence type="ECO:0000256" key="1">
    <source>
        <dbReference type="ARBA" id="ARBA00004123"/>
    </source>
</evidence>
<dbReference type="PROSITE" id="PS50157">
    <property type="entry name" value="ZINC_FINGER_C2H2_2"/>
    <property type="match status" value="12"/>
</dbReference>
<keyword evidence="6" id="KW-0805">Transcription regulation</keyword>
<dbReference type="FunFam" id="3.30.160.60:FF:001927">
    <property type="entry name" value="Zinc finger protein 1184"/>
    <property type="match status" value="4"/>
</dbReference>
<feature type="domain" description="C2H2-type" evidence="11">
    <location>
        <begin position="354"/>
        <end position="381"/>
    </location>
</feature>
<dbReference type="InterPro" id="IPR036236">
    <property type="entry name" value="Znf_C2H2_sf"/>
</dbReference>
<feature type="domain" description="C2H2-type" evidence="11">
    <location>
        <begin position="651"/>
        <end position="678"/>
    </location>
</feature>
<dbReference type="EMBL" id="AHAT01019068">
    <property type="status" value="NOT_ANNOTATED_CDS"/>
    <property type="molecule type" value="Genomic_DNA"/>
</dbReference>
<dbReference type="FunFam" id="3.30.160.60:FF:000706">
    <property type="entry name" value="Zinc finger protein"/>
    <property type="match status" value="1"/>
</dbReference>
<dbReference type="eggNOG" id="KOG1721">
    <property type="taxonomic scope" value="Eukaryota"/>
</dbReference>
<reference evidence="13" key="1">
    <citation type="submission" date="2011-12" db="EMBL/GenBank/DDBJ databases">
        <title>The Draft Genome of Lepisosteus oculatus.</title>
        <authorList>
            <consortium name="The Broad Institute Genome Assembly &amp; Analysis Group"/>
            <consortium name="Computational R&amp;D Group"/>
            <consortium name="and Sequencing Platform"/>
            <person name="Di Palma F."/>
            <person name="Alfoldi J."/>
            <person name="Johnson J."/>
            <person name="Berlin A."/>
            <person name="Gnerre S."/>
            <person name="Jaffe D."/>
            <person name="MacCallum I."/>
            <person name="Young S."/>
            <person name="Walker B.J."/>
            <person name="Lander E.S."/>
            <person name="Lindblad-Toh K."/>
        </authorList>
    </citation>
    <scope>NUCLEOTIDE SEQUENCE [LARGE SCALE GENOMIC DNA]</scope>
</reference>
<keyword evidence="5" id="KW-0862">Zinc</keyword>
<evidence type="ECO:0000256" key="2">
    <source>
        <dbReference type="ARBA" id="ARBA00022723"/>
    </source>
</evidence>
<dbReference type="GO" id="GO:0005634">
    <property type="term" value="C:nucleus"/>
    <property type="evidence" value="ECO:0000318"/>
    <property type="project" value="GO_Central"/>
</dbReference>
<evidence type="ECO:0000256" key="10">
    <source>
        <dbReference type="SAM" id="MobiDB-lite"/>
    </source>
</evidence>
<dbReference type="GO" id="GO:0008270">
    <property type="term" value="F:zinc ion binding"/>
    <property type="evidence" value="ECO:0007669"/>
    <property type="project" value="UniProtKB-KW"/>
</dbReference>
<reference evidence="12" key="3">
    <citation type="submission" date="2025-09" db="UniProtKB">
        <authorList>
            <consortium name="Ensembl"/>
        </authorList>
    </citation>
    <scope>IDENTIFICATION</scope>
</reference>
<dbReference type="InterPro" id="IPR050636">
    <property type="entry name" value="C2H2-ZF_domain-containing"/>
</dbReference>
<dbReference type="STRING" id="7918.ENSLOCP00000015011"/>
<sequence>LPEKCLDSEQKSQCLSANGEQKRNHLCSVCLKCFSSPSKLRRHYLIHTDLRPFDCWECGKTFRQLAHLKVHQETHRNGLRPFKCPICGVTFRQAAHLKKHQAKHRKPCEENALQQAKQLQLNIVVKPEEPYEHWHDNKDEEAADTVAPEETISKSLPEEHTLGSDKIKNHRTHPCLMCLKCFDCPSKLQRHYLTHTGQKPFRCFACGKEFRQAIHLKVHQRTHNKWRAFKCCLCHKSFDCPSKLQRHYLSHTGQKPFECYVCESILSHASVSQDKKQKQHTDTLRSDVLKQNHEAENGESVHDSKRIYQCTRCLKCFEAPSQQDRHHCSVCPKSFNSPSKLKRHFLIHTGLKPFKCYMCEKSFRQLCHLQNHQHTHSEWKFCDKTQSDFEKEHPCSLQNQSENHPPSEKLTYEIPWCASGAIQENIKGLEEQADCVSEPHGQNTNQCLTVNGSLDPAQEANDTVSDEILEECATDSSAKVEDGLKQKEKKHKCSECLKCFSSPSKLERHYLIHAGEKPFECSVCNKSFRQAAHLKVHQRIHAKQFGGSDSLQQEVTNNDFSEDHQGQNMHQSWQLEADSKTCPQYNTNQVAVERSGDDLPELDTASESDYTNGYWSSSSPSGLFKTERKLQVHKCTFKNQTQAKSTSRSLYQCAICFKSFDSPSKLKRHYVIHTGQRPFECSVCRKTFTQSCHLKTHQLTHFK</sequence>
<protein>
    <recommendedName>
        <fullName evidence="11">C2H2-type domain-containing protein</fullName>
    </recommendedName>
</protein>
<feature type="domain" description="C2H2-type" evidence="11">
    <location>
        <begin position="82"/>
        <end position="104"/>
    </location>
</feature>
<dbReference type="GeneTree" id="ENSGT01150000286939"/>
<feature type="domain" description="C2H2-type" evidence="11">
    <location>
        <begin position="173"/>
        <end position="200"/>
    </location>
</feature>
<keyword evidence="13" id="KW-1185">Reference proteome</keyword>
<feature type="domain" description="C2H2-type" evidence="11">
    <location>
        <begin position="25"/>
        <end position="52"/>
    </location>
</feature>
<dbReference type="GO" id="GO:0006357">
    <property type="term" value="P:regulation of transcription by RNA polymerase II"/>
    <property type="evidence" value="ECO:0000318"/>
    <property type="project" value="GO_Central"/>
</dbReference>
<dbReference type="Gene3D" id="3.30.160.60">
    <property type="entry name" value="Classic Zinc Finger"/>
    <property type="match status" value="12"/>
</dbReference>
<accession>W5N302</accession>
<dbReference type="AlphaFoldDB" id="W5N302"/>
<dbReference type="FunFam" id="3.30.160.60:FF:000446">
    <property type="entry name" value="Zinc finger protein"/>
    <property type="match status" value="1"/>
</dbReference>
<dbReference type="PROSITE" id="PS00028">
    <property type="entry name" value="ZINC_FINGER_C2H2_1"/>
    <property type="match status" value="12"/>
</dbReference>
<evidence type="ECO:0000256" key="7">
    <source>
        <dbReference type="ARBA" id="ARBA00023163"/>
    </source>
</evidence>
<evidence type="ECO:0000256" key="8">
    <source>
        <dbReference type="ARBA" id="ARBA00023242"/>
    </source>
</evidence>
<dbReference type="GO" id="GO:0000981">
    <property type="term" value="F:DNA-binding transcription factor activity, RNA polymerase II-specific"/>
    <property type="evidence" value="ECO:0000318"/>
    <property type="project" value="GO_Central"/>
</dbReference>
<feature type="domain" description="C2H2-type" evidence="11">
    <location>
        <begin position="326"/>
        <end position="353"/>
    </location>
</feature>
<dbReference type="InterPro" id="IPR013087">
    <property type="entry name" value="Znf_C2H2_type"/>
</dbReference>
<keyword evidence="7" id="KW-0804">Transcription</keyword>
<dbReference type="Ensembl" id="ENSLOCT00000015040.1">
    <property type="protein sequence ID" value="ENSLOCP00000015011.1"/>
    <property type="gene ID" value="ENSLOCG00000012197.1"/>
</dbReference>
<feature type="domain" description="C2H2-type" evidence="11">
    <location>
        <begin position="679"/>
        <end position="703"/>
    </location>
</feature>
<feature type="region of interest" description="Disordered" evidence="10">
    <location>
        <begin position="273"/>
        <end position="300"/>
    </location>
</feature>
<evidence type="ECO:0000313" key="12">
    <source>
        <dbReference type="Ensembl" id="ENSLOCP00000015011.1"/>
    </source>
</evidence>
<reference evidence="12" key="2">
    <citation type="submission" date="2025-08" db="UniProtKB">
        <authorList>
            <consortium name="Ensembl"/>
        </authorList>
    </citation>
    <scope>IDENTIFICATION</scope>
</reference>
<evidence type="ECO:0000313" key="13">
    <source>
        <dbReference type="Proteomes" id="UP000018468"/>
    </source>
</evidence>
<dbReference type="PANTHER" id="PTHR47772">
    <property type="entry name" value="ZINC FINGER PROTEIN 200"/>
    <property type="match status" value="1"/>
</dbReference>
<dbReference type="InParanoid" id="W5N302"/>
<proteinExistence type="predicted"/>
<evidence type="ECO:0000259" key="11">
    <source>
        <dbReference type="PROSITE" id="PS50157"/>
    </source>
</evidence>
<name>W5N302_LEPOC</name>
<evidence type="ECO:0000256" key="4">
    <source>
        <dbReference type="ARBA" id="ARBA00022771"/>
    </source>
</evidence>
<dbReference type="Proteomes" id="UP000018468">
    <property type="component" value="Linkage group LG7"/>
</dbReference>